<feature type="region of interest" description="Disordered" evidence="2">
    <location>
        <begin position="902"/>
        <end position="927"/>
    </location>
</feature>
<dbReference type="Proteomes" id="UP001458880">
    <property type="component" value="Unassembled WGS sequence"/>
</dbReference>
<dbReference type="EMBL" id="JASPKY010000051">
    <property type="protein sequence ID" value="KAK9745115.1"/>
    <property type="molecule type" value="Genomic_DNA"/>
</dbReference>
<dbReference type="InterPro" id="IPR051937">
    <property type="entry name" value="R3H_domain_containing"/>
</dbReference>
<dbReference type="AlphaFoldDB" id="A0AAW1MGC5"/>
<feature type="compositionally biased region" description="Polar residues" evidence="2">
    <location>
        <begin position="909"/>
        <end position="927"/>
    </location>
</feature>
<keyword evidence="6" id="KW-1185">Reference proteome</keyword>
<evidence type="ECO:0000313" key="6">
    <source>
        <dbReference type="Proteomes" id="UP001458880"/>
    </source>
</evidence>
<feature type="compositionally biased region" description="Polar residues" evidence="2">
    <location>
        <begin position="980"/>
        <end position="996"/>
    </location>
</feature>
<feature type="compositionally biased region" description="Low complexity" evidence="2">
    <location>
        <begin position="611"/>
        <end position="628"/>
    </location>
</feature>
<organism evidence="5 6">
    <name type="scientific">Popillia japonica</name>
    <name type="common">Japanese beetle</name>
    <dbReference type="NCBI Taxonomy" id="7064"/>
    <lineage>
        <taxon>Eukaryota</taxon>
        <taxon>Metazoa</taxon>
        <taxon>Ecdysozoa</taxon>
        <taxon>Arthropoda</taxon>
        <taxon>Hexapoda</taxon>
        <taxon>Insecta</taxon>
        <taxon>Pterygota</taxon>
        <taxon>Neoptera</taxon>
        <taxon>Endopterygota</taxon>
        <taxon>Coleoptera</taxon>
        <taxon>Polyphaga</taxon>
        <taxon>Scarabaeiformia</taxon>
        <taxon>Scarabaeidae</taxon>
        <taxon>Rutelinae</taxon>
        <taxon>Popillia</taxon>
    </lineage>
</organism>
<dbReference type="Pfam" id="PF01424">
    <property type="entry name" value="R3H"/>
    <property type="match status" value="1"/>
</dbReference>
<dbReference type="SMART" id="SM00393">
    <property type="entry name" value="R3H"/>
    <property type="match status" value="1"/>
</dbReference>
<feature type="compositionally biased region" description="Polar residues" evidence="2">
    <location>
        <begin position="31"/>
        <end position="41"/>
    </location>
</feature>
<feature type="compositionally biased region" description="Low complexity" evidence="2">
    <location>
        <begin position="461"/>
        <end position="475"/>
    </location>
</feature>
<evidence type="ECO:0000256" key="1">
    <source>
        <dbReference type="ARBA" id="ARBA00022553"/>
    </source>
</evidence>
<feature type="compositionally biased region" description="Polar residues" evidence="2">
    <location>
        <begin position="541"/>
        <end position="560"/>
    </location>
</feature>
<dbReference type="PANTHER" id="PTHR15672">
    <property type="entry name" value="CAMP-REGULATED PHOSPHOPROTEIN 21 RELATED R3H DOMAIN CONTAINING PROTEIN"/>
    <property type="match status" value="1"/>
</dbReference>
<evidence type="ECO:0000259" key="3">
    <source>
        <dbReference type="PROSITE" id="PS51061"/>
    </source>
</evidence>
<feature type="compositionally biased region" description="Polar residues" evidence="2">
    <location>
        <begin position="1"/>
        <end position="11"/>
    </location>
</feature>
<feature type="region of interest" description="Disordered" evidence="2">
    <location>
        <begin position="541"/>
        <end position="640"/>
    </location>
</feature>
<dbReference type="PROSITE" id="PS51673">
    <property type="entry name" value="SUZ"/>
    <property type="match status" value="1"/>
</dbReference>
<dbReference type="SUPFAM" id="SSF82708">
    <property type="entry name" value="R3H domain"/>
    <property type="match status" value="1"/>
</dbReference>
<reference evidence="5 6" key="1">
    <citation type="journal article" date="2024" name="BMC Genomics">
        <title>De novo assembly and annotation of Popillia japonica's genome with initial clues to its potential as an invasive pest.</title>
        <authorList>
            <person name="Cucini C."/>
            <person name="Boschi S."/>
            <person name="Funari R."/>
            <person name="Cardaioli E."/>
            <person name="Iannotti N."/>
            <person name="Marturano G."/>
            <person name="Paoli F."/>
            <person name="Bruttini M."/>
            <person name="Carapelli A."/>
            <person name="Frati F."/>
            <person name="Nardi F."/>
        </authorList>
    </citation>
    <scope>NUCLEOTIDE SEQUENCE [LARGE SCALE GENOMIC DNA]</scope>
    <source>
        <strain evidence="5">DMR45628</strain>
    </source>
</reference>
<dbReference type="CDD" id="cd02642">
    <property type="entry name" value="R3H_encore_like"/>
    <property type="match status" value="1"/>
</dbReference>
<feature type="region of interest" description="Disordered" evidence="2">
    <location>
        <begin position="313"/>
        <end position="343"/>
    </location>
</feature>
<feature type="region of interest" description="Disordered" evidence="2">
    <location>
        <begin position="455"/>
        <end position="527"/>
    </location>
</feature>
<dbReference type="InterPro" id="IPR001374">
    <property type="entry name" value="R3H_dom"/>
</dbReference>
<dbReference type="InterPro" id="IPR036867">
    <property type="entry name" value="R3H_dom_sf"/>
</dbReference>
<keyword evidence="1" id="KW-0597">Phosphoprotein</keyword>
<dbReference type="PROSITE" id="PS51061">
    <property type="entry name" value="R3H"/>
    <property type="match status" value="1"/>
</dbReference>
<dbReference type="PANTHER" id="PTHR15672:SF8">
    <property type="entry name" value="PROTEIN ENCORE"/>
    <property type="match status" value="1"/>
</dbReference>
<evidence type="ECO:0000256" key="2">
    <source>
        <dbReference type="SAM" id="MobiDB-lite"/>
    </source>
</evidence>
<feature type="compositionally biased region" description="Low complexity" evidence="2">
    <location>
        <begin position="486"/>
        <end position="495"/>
    </location>
</feature>
<feature type="compositionally biased region" description="Polar residues" evidence="2">
    <location>
        <begin position="504"/>
        <end position="520"/>
    </location>
</feature>
<sequence>MQQRGTNTTMNFDCEEKTSPPQVRGRGGTGLTFSSSRNHSPINPYVVVSPSISRNGSPSRSSANLCISPTATLTPSPTLKHSPRTLSPHSDCTILQSEFIEVDGGSPKMLSNVSKTNGRREELRVYRTDVIVEEDSSQRNCNGKKNECNCVSQNCNRCLKSQDRNFNNNLSSNINNNVVCSQNSLTVNRANLRGKLKQQSSCQGSFEGSLCNSPCLSRDNSSEQYFTDTTGVDLERFIPETLNKNAKDRALMLRIEQELVSLAKDDSKTHYKFPPMSSYQRMLVHRCAAYFGMDHNIEPAGNEEPRRSILKRDSNSMEDYSFKSPNRQSSLENRRSKSIEEREEEYQKAKKRIFNEMRESGSTDEFGWPEQAWSSMESDNLSRFRLQLPDHSGRSSGRLLKVHSEESHDERLRPCVAKSNSFGGYCGTHGRDNGMSNAPRLLTKQDCTDIPNESVLSLPDSAASSVSWRLSPSSSGYKTQSQRSESVTPSPTSTPYMSGDSIRQDSTASVATNTSEQPSPSDEHGSEPAVWVLTDLHNTPKGSVIINPQTGQPLKNQDGSTYHYDPSNPPPNLVLSNPPLTKPPPSPQKQQPSPQKIPKERPPSPKKRSKSSPIKKCSVTNSSTSPSLPFTPPPAQNRNYQYVTPVDSTANVPVQPQQFSVYGQNYPTNVPDNSVSLYPQSYLVYSPFNVPVQYDNRIQESQIPDVTYFVPENGPHATTVYQSQPPPSWSQTQLPLYQTPSTIPQRYNVPVHQQSTSFVSTYPTNYVPHTPNPQNPEVAQMYQQPVQVIYASQPPQPTNSMIYPPNQSVVYAQNPVYQNPPVYSNQSNHINYPQCSSTPSACPPPPGTVFCSQVFDQTIPQSGMQHLSQNMSQLSLNSGGFIPAIQKSVIPPNTSMDYRGKAPTPKGNKFSNPKNFGIGSSHSSTEANSPAMTVIAGYCQNQPGAVYRPPSETPPTHGAYPGNFISTPPMMLRQVNNIRASPPVTNRSSRSPTPASDITDRQRMMFPPLYQGIPYVLQPDRLVTGRGPPNAYRAPIRQQSLPHGTDNKAHKNRKTRGKVSNLPPNGKQSNQ</sequence>
<feature type="domain" description="SUZ" evidence="4">
    <location>
        <begin position="286"/>
        <end position="358"/>
    </location>
</feature>
<protein>
    <submittedName>
        <fullName evidence="5">SUZ domain</fullName>
    </submittedName>
</protein>
<dbReference type="InterPro" id="IPR024771">
    <property type="entry name" value="SUZ"/>
</dbReference>
<name>A0AAW1MGC5_POPJA</name>
<accession>A0AAW1MGC5</accession>
<comment type="caution">
    <text evidence="5">The sequence shown here is derived from an EMBL/GenBank/DDBJ whole genome shotgun (WGS) entry which is preliminary data.</text>
</comment>
<feature type="region of interest" description="Disordered" evidence="2">
    <location>
        <begin position="980"/>
        <end position="1002"/>
    </location>
</feature>
<feature type="region of interest" description="Disordered" evidence="2">
    <location>
        <begin position="1"/>
        <end position="43"/>
    </location>
</feature>
<feature type="compositionally biased region" description="Basic and acidic residues" evidence="2">
    <location>
        <begin position="332"/>
        <end position="343"/>
    </location>
</feature>
<evidence type="ECO:0000259" key="4">
    <source>
        <dbReference type="PROSITE" id="PS51673"/>
    </source>
</evidence>
<dbReference type="GO" id="GO:0003676">
    <property type="term" value="F:nucleic acid binding"/>
    <property type="evidence" value="ECO:0007669"/>
    <property type="project" value="UniProtKB-UniRule"/>
</dbReference>
<feature type="compositionally biased region" description="Polar residues" evidence="2">
    <location>
        <begin position="1062"/>
        <end position="1071"/>
    </location>
</feature>
<gene>
    <name evidence="5" type="ORF">QE152_g7156</name>
</gene>
<feature type="compositionally biased region" description="Polar residues" evidence="2">
    <location>
        <begin position="476"/>
        <end position="485"/>
    </location>
</feature>
<evidence type="ECO:0000313" key="5">
    <source>
        <dbReference type="EMBL" id="KAK9745115.1"/>
    </source>
</evidence>
<proteinExistence type="predicted"/>
<feature type="domain" description="R3H" evidence="3">
    <location>
        <begin position="249"/>
        <end position="314"/>
    </location>
</feature>
<dbReference type="Gene3D" id="3.30.1370.50">
    <property type="entry name" value="R3H-like domain"/>
    <property type="match status" value="1"/>
</dbReference>
<feature type="region of interest" description="Disordered" evidence="2">
    <location>
        <begin position="1020"/>
        <end position="1071"/>
    </location>
</feature>